<evidence type="ECO:0000256" key="16">
    <source>
        <dbReference type="ARBA" id="ARBA00047594"/>
    </source>
</evidence>
<keyword evidence="9 17" id="KW-0573">Peptidoglycan synthesis</keyword>
<dbReference type="GO" id="GO:0005886">
    <property type="term" value="C:plasma membrane"/>
    <property type="evidence" value="ECO:0007669"/>
    <property type="project" value="UniProtKB-SubCell"/>
</dbReference>
<reference evidence="18" key="1">
    <citation type="journal article" date="2021" name="PeerJ">
        <title>Extensive microbial diversity within the chicken gut microbiome revealed by metagenomics and culture.</title>
        <authorList>
            <person name="Gilroy R."/>
            <person name="Ravi A."/>
            <person name="Getino M."/>
            <person name="Pursley I."/>
            <person name="Horton D.L."/>
            <person name="Alikhan N.F."/>
            <person name="Baker D."/>
            <person name="Gharbi K."/>
            <person name="Hall N."/>
            <person name="Watson M."/>
            <person name="Adriaenssens E.M."/>
            <person name="Foster-Nyarko E."/>
            <person name="Jarju S."/>
            <person name="Secka A."/>
            <person name="Antonio M."/>
            <person name="Oren A."/>
            <person name="Chaudhuri R.R."/>
            <person name="La Ragione R."/>
            <person name="Hildebrand F."/>
            <person name="Pallen M.J."/>
        </authorList>
    </citation>
    <scope>NUCLEOTIDE SEQUENCE</scope>
    <source>
        <strain evidence="18">1068</strain>
    </source>
</reference>
<name>A0A9D2JTS4_9FIRM</name>
<evidence type="ECO:0000256" key="8">
    <source>
        <dbReference type="ARBA" id="ARBA00022960"/>
    </source>
</evidence>
<dbReference type="GO" id="GO:0071555">
    <property type="term" value="P:cell wall organization"/>
    <property type="evidence" value="ECO:0007669"/>
    <property type="project" value="UniProtKB-KW"/>
</dbReference>
<evidence type="ECO:0000256" key="5">
    <source>
        <dbReference type="ARBA" id="ARBA00022475"/>
    </source>
</evidence>
<comment type="caution">
    <text evidence="18">The sequence shown here is derived from an EMBL/GenBank/DDBJ whole genome shotgun (WGS) entry which is preliminary data.</text>
</comment>
<keyword evidence="13 17" id="KW-0961">Cell wall biogenesis/degradation</keyword>
<evidence type="ECO:0000256" key="2">
    <source>
        <dbReference type="ARBA" id="ARBA00010621"/>
    </source>
</evidence>
<feature type="transmembrane region" description="Helical" evidence="17">
    <location>
        <begin position="240"/>
        <end position="258"/>
    </location>
</feature>
<evidence type="ECO:0000256" key="12">
    <source>
        <dbReference type="ARBA" id="ARBA00023251"/>
    </source>
</evidence>
<dbReference type="EMBL" id="DXBG01000167">
    <property type="protein sequence ID" value="HIZ65619.1"/>
    <property type="molecule type" value="Genomic_DNA"/>
</dbReference>
<dbReference type="PANTHER" id="PTHR30622:SF2">
    <property type="entry name" value="UNDECAPRENYL-DIPHOSPHATASE"/>
    <property type="match status" value="1"/>
</dbReference>
<feature type="transmembrane region" description="Helical" evidence="17">
    <location>
        <begin position="138"/>
        <end position="157"/>
    </location>
</feature>
<keyword evidence="6 17" id="KW-0812">Transmembrane</keyword>
<feature type="transmembrane region" description="Helical" evidence="17">
    <location>
        <begin position="108"/>
        <end position="126"/>
    </location>
</feature>
<evidence type="ECO:0000256" key="15">
    <source>
        <dbReference type="ARBA" id="ARBA00032932"/>
    </source>
</evidence>
<organism evidence="18 19">
    <name type="scientific">Candidatus Blautia pullicola</name>
    <dbReference type="NCBI Taxonomy" id="2838498"/>
    <lineage>
        <taxon>Bacteria</taxon>
        <taxon>Bacillati</taxon>
        <taxon>Bacillota</taxon>
        <taxon>Clostridia</taxon>
        <taxon>Lachnospirales</taxon>
        <taxon>Lachnospiraceae</taxon>
        <taxon>Blautia</taxon>
    </lineage>
</organism>
<comment type="catalytic activity">
    <reaction evidence="16 17">
        <text>di-trans,octa-cis-undecaprenyl diphosphate + H2O = di-trans,octa-cis-undecaprenyl phosphate + phosphate + H(+)</text>
        <dbReference type="Rhea" id="RHEA:28094"/>
        <dbReference type="ChEBI" id="CHEBI:15377"/>
        <dbReference type="ChEBI" id="CHEBI:15378"/>
        <dbReference type="ChEBI" id="CHEBI:43474"/>
        <dbReference type="ChEBI" id="CHEBI:58405"/>
        <dbReference type="ChEBI" id="CHEBI:60392"/>
        <dbReference type="EC" id="3.6.1.27"/>
    </reaction>
</comment>
<dbReference type="PANTHER" id="PTHR30622">
    <property type="entry name" value="UNDECAPRENYL-DIPHOSPHATASE"/>
    <property type="match status" value="1"/>
</dbReference>
<evidence type="ECO:0000313" key="18">
    <source>
        <dbReference type="EMBL" id="HIZ65619.1"/>
    </source>
</evidence>
<evidence type="ECO:0000256" key="4">
    <source>
        <dbReference type="ARBA" id="ARBA00021581"/>
    </source>
</evidence>
<protein>
    <recommendedName>
        <fullName evidence="4 17">Undecaprenyl-diphosphatase</fullName>
        <ecNumber evidence="3 17">3.6.1.27</ecNumber>
    </recommendedName>
    <alternativeName>
        <fullName evidence="15 17">Bacitracin resistance protein</fullName>
    </alternativeName>
    <alternativeName>
        <fullName evidence="14 17">Undecaprenyl pyrophosphate phosphatase</fullName>
    </alternativeName>
</protein>
<evidence type="ECO:0000256" key="17">
    <source>
        <dbReference type="HAMAP-Rule" id="MF_01006"/>
    </source>
</evidence>
<keyword evidence="7 17" id="KW-0378">Hydrolase</keyword>
<keyword evidence="5 17" id="KW-1003">Cell membrane</keyword>
<dbReference type="HAMAP" id="MF_01006">
    <property type="entry name" value="Undec_diphosphatase"/>
    <property type="match status" value="1"/>
</dbReference>
<dbReference type="InterPro" id="IPR003824">
    <property type="entry name" value="UppP"/>
</dbReference>
<dbReference type="AlphaFoldDB" id="A0A9D2JTS4"/>
<comment type="subcellular location">
    <subcellularLocation>
        <location evidence="1 17">Cell membrane</location>
        <topology evidence="1 17">Multi-pass membrane protein</topology>
    </subcellularLocation>
</comment>
<comment type="miscellaneous">
    <text evidence="17">Bacitracin is thought to be involved in the inhibition of peptidoglycan synthesis by sequestering undecaprenyl diphosphate, thereby reducing the pool of lipid carrier available.</text>
</comment>
<keyword evidence="8 17" id="KW-0133">Cell shape</keyword>
<dbReference type="GO" id="GO:0046677">
    <property type="term" value="P:response to antibiotic"/>
    <property type="evidence" value="ECO:0007669"/>
    <property type="project" value="UniProtKB-UniRule"/>
</dbReference>
<dbReference type="GO" id="GO:0008360">
    <property type="term" value="P:regulation of cell shape"/>
    <property type="evidence" value="ECO:0007669"/>
    <property type="project" value="UniProtKB-KW"/>
</dbReference>
<evidence type="ECO:0000313" key="19">
    <source>
        <dbReference type="Proteomes" id="UP000824056"/>
    </source>
</evidence>
<dbReference type="GO" id="GO:0009252">
    <property type="term" value="P:peptidoglycan biosynthetic process"/>
    <property type="evidence" value="ECO:0007669"/>
    <property type="project" value="UniProtKB-KW"/>
</dbReference>
<feature type="transmembrane region" description="Helical" evidence="17">
    <location>
        <begin position="210"/>
        <end position="228"/>
    </location>
</feature>
<comment type="function">
    <text evidence="17">Catalyzes the dephosphorylation of undecaprenyl diphosphate (UPP). Confers resistance to bacitracin.</text>
</comment>
<dbReference type="EC" id="3.6.1.27" evidence="3 17"/>
<evidence type="ECO:0000256" key="7">
    <source>
        <dbReference type="ARBA" id="ARBA00022801"/>
    </source>
</evidence>
<sequence>MSIIEALLLGLVQGITEFLPVSSSGHLAILENILKIDTSSSLFFGVILHLGTLGAILGAFRKEIKKMILEICRSIYDCAENIKTYFHNRHEEDAKRYKKIVSNNYRKLLLLLLVSTIPTAVLGFLLRDFAAAAGQNLLAPAIGLFITGIVLFVTDFFPPGKKIPKDVSYGAALAIGIFQGIAVFPGISRSGITIAVCLMFGFNRKFSVKYSFLLAVPSIIGALILEAFQLPGMGLSWQEGGIYVLAAVLAGFVGYFCIQKMLIFIQKRRFRFFAVYCFIIGAAAAAGSFYLTGA</sequence>
<evidence type="ECO:0000256" key="10">
    <source>
        <dbReference type="ARBA" id="ARBA00022989"/>
    </source>
</evidence>
<evidence type="ECO:0000256" key="11">
    <source>
        <dbReference type="ARBA" id="ARBA00023136"/>
    </source>
</evidence>
<feature type="transmembrane region" description="Helical" evidence="17">
    <location>
        <begin position="41"/>
        <end position="60"/>
    </location>
</feature>
<evidence type="ECO:0000256" key="6">
    <source>
        <dbReference type="ARBA" id="ARBA00022692"/>
    </source>
</evidence>
<keyword evidence="10 17" id="KW-1133">Transmembrane helix</keyword>
<keyword evidence="11 17" id="KW-0472">Membrane</keyword>
<gene>
    <name evidence="17" type="primary">uppP</name>
    <name evidence="18" type="ORF">H9809_06950</name>
</gene>
<proteinExistence type="inferred from homology"/>
<reference evidence="18" key="2">
    <citation type="submission" date="2021-04" db="EMBL/GenBank/DDBJ databases">
        <authorList>
            <person name="Gilroy R."/>
        </authorList>
    </citation>
    <scope>NUCLEOTIDE SEQUENCE</scope>
    <source>
        <strain evidence="18">1068</strain>
    </source>
</reference>
<evidence type="ECO:0000256" key="13">
    <source>
        <dbReference type="ARBA" id="ARBA00023316"/>
    </source>
</evidence>
<dbReference type="GO" id="GO:0050380">
    <property type="term" value="F:undecaprenyl-diphosphatase activity"/>
    <property type="evidence" value="ECO:0007669"/>
    <property type="project" value="UniProtKB-UniRule"/>
</dbReference>
<accession>A0A9D2JTS4</accession>
<feature type="transmembrane region" description="Helical" evidence="17">
    <location>
        <begin position="270"/>
        <end position="291"/>
    </location>
</feature>
<dbReference type="Proteomes" id="UP000824056">
    <property type="component" value="Unassembled WGS sequence"/>
</dbReference>
<evidence type="ECO:0000256" key="1">
    <source>
        <dbReference type="ARBA" id="ARBA00004651"/>
    </source>
</evidence>
<keyword evidence="12 17" id="KW-0046">Antibiotic resistance</keyword>
<comment type="similarity">
    <text evidence="2 17">Belongs to the UppP family.</text>
</comment>
<evidence type="ECO:0000256" key="9">
    <source>
        <dbReference type="ARBA" id="ARBA00022984"/>
    </source>
</evidence>
<dbReference type="Pfam" id="PF02673">
    <property type="entry name" value="BacA"/>
    <property type="match status" value="1"/>
</dbReference>
<evidence type="ECO:0000256" key="14">
    <source>
        <dbReference type="ARBA" id="ARBA00032707"/>
    </source>
</evidence>
<evidence type="ECO:0000256" key="3">
    <source>
        <dbReference type="ARBA" id="ARBA00012374"/>
    </source>
</evidence>